<dbReference type="OrthoDB" id="8914001at2"/>
<evidence type="ECO:0008006" key="4">
    <source>
        <dbReference type="Google" id="ProtNLM"/>
    </source>
</evidence>
<dbReference type="Gene3D" id="1.10.443.10">
    <property type="entry name" value="Intergrase catalytic core"/>
    <property type="match status" value="1"/>
</dbReference>
<evidence type="ECO:0000313" key="3">
    <source>
        <dbReference type="Proteomes" id="UP000184339"/>
    </source>
</evidence>
<sequence length="722" mass="82688">MKSFDKILASVRPELDCPLNLNEIDEVRRRVSEYLRIVRPYDAIQQPSWLLNDRKSPVWKTIAGKKTRFKNGVWLSTLDVNWQIRLPNGSMLTDEQNSIILGTIQDAACLYRDGYAGKMPALTTWAHFCITLKSIAIWLFLHKGKLAPERFGFALLDQQTLRQLFTQVGKGGWTEANCLVERCFERFYIEAFESQTVPELDLNTQLGGKVMEPICAWLTSAGAYSTRSGTRISRAFLADLLGIEKETLASASDRFLAFLRQFEPNVYAPHGLLLSDDRSREYPGHRTVTVEAALRTPTSFGPAKLLAREVEVILRLHPQLPDRLISPELVNVKELKALARKHSVEIKRTPFMPVETGMRYLDTALNWVENYGDALVEHFLRSMEAVLRFTAPYADEQSARNKWLKHILKSVPLPDELKAIGKGFGRVSLGTRTINFKRRRRAPTIHEAIEVLVGAIVVIVATLKPSRSSEITMLSRDCLKFNGYYYLQSDLAKRTVGPFKSEAEAKPIPAIAAKAIKQMQRLSAGLIAQCDERDDFYRDRLFVLPSRYFGERKTIHARVLDHYLDRFCDHVNLPPDELGRRWYVRIHELRKWTLLLMFWSGRESVMDAASELAGHTNVEHLKAYIALEFPGETEESLDALYIGDRLRTRTGFTKSEAEFSELYNRVLDHFNVKSLDLVSERELRTYIMALQEQNLFHIEKYFAQSDGPSRKICVALRKGSRK</sequence>
<keyword evidence="3" id="KW-1185">Reference proteome</keyword>
<dbReference type="InterPro" id="IPR013762">
    <property type="entry name" value="Integrase-like_cat_sf"/>
</dbReference>
<protein>
    <recommendedName>
        <fullName evidence="4">Phage integrase family protein</fullName>
    </recommendedName>
</protein>
<dbReference type="Proteomes" id="UP000184339">
    <property type="component" value="Unassembled WGS sequence"/>
</dbReference>
<dbReference type="GO" id="GO:0006310">
    <property type="term" value="P:DNA recombination"/>
    <property type="evidence" value="ECO:0007669"/>
    <property type="project" value="UniProtKB-KW"/>
</dbReference>
<dbReference type="GO" id="GO:0003677">
    <property type="term" value="F:DNA binding"/>
    <property type="evidence" value="ECO:0007669"/>
    <property type="project" value="InterPro"/>
</dbReference>
<evidence type="ECO:0000313" key="2">
    <source>
        <dbReference type="EMBL" id="SHN44732.1"/>
    </source>
</evidence>
<accession>A0A1M7REX7</accession>
<proteinExistence type="predicted"/>
<name>A0A1M7REX7_9BURK</name>
<dbReference type="STRING" id="551987.SAMN05192549_12516"/>
<dbReference type="SUPFAM" id="SSF56349">
    <property type="entry name" value="DNA breaking-rejoining enzymes"/>
    <property type="match status" value="1"/>
</dbReference>
<dbReference type="InterPro" id="IPR011010">
    <property type="entry name" value="DNA_brk_join_enz"/>
</dbReference>
<evidence type="ECO:0000256" key="1">
    <source>
        <dbReference type="ARBA" id="ARBA00023172"/>
    </source>
</evidence>
<gene>
    <name evidence="2" type="ORF">SAMN05192549_12516</name>
</gene>
<dbReference type="EMBL" id="FRCX01000025">
    <property type="protein sequence ID" value="SHN44732.1"/>
    <property type="molecule type" value="Genomic_DNA"/>
</dbReference>
<organism evidence="2 3">
    <name type="scientific">Duganella sacchari</name>
    <dbReference type="NCBI Taxonomy" id="551987"/>
    <lineage>
        <taxon>Bacteria</taxon>
        <taxon>Pseudomonadati</taxon>
        <taxon>Pseudomonadota</taxon>
        <taxon>Betaproteobacteria</taxon>
        <taxon>Burkholderiales</taxon>
        <taxon>Oxalobacteraceae</taxon>
        <taxon>Telluria group</taxon>
        <taxon>Duganella</taxon>
    </lineage>
</organism>
<reference evidence="3" key="1">
    <citation type="submission" date="2016-11" db="EMBL/GenBank/DDBJ databases">
        <authorList>
            <person name="Varghese N."/>
            <person name="Submissions S."/>
        </authorList>
    </citation>
    <scope>NUCLEOTIDE SEQUENCE [LARGE SCALE GENOMIC DNA]</scope>
    <source>
        <strain evidence="3">Sac-22</strain>
    </source>
</reference>
<keyword evidence="1" id="KW-0233">DNA recombination</keyword>
<dbReference type="GO" id="GO:0015074">
    <property type="term" value="P:DNA integration"/>
    <property type="evidence" value="ECO:0007669"/>
    <property type="project" value="InterPro"/>
</dbReference>
<dbReference type="RefSeq" id="WP_139260738.1">
    <property type="nucleotide sequence ID" value="NZ_FRCX01000025.1"/>
</dbReference>
<dbReference type="AlphaFoldDB" id="A0A1M7REX7"/>